<dbReference type="Pfam" id="PF00583">
    <property type="entry name" value="Acetyltransf_1"/>
    <property type="match status" value="1"/>
</dbReference>
<comment type="caution">
    <text evidence="2">The sequence shown here is derived from an EMBL/GenBank/DDBJ whole genome shotgun (WGS) entry which is preliminary data.</text>
</comment>
<dbReference type="OrthoDB" id="2115692at2759"/>
<dbReference type="AlphaFoldDB" id="A0A9P4UTY2"/>
<dbReference type="GO" id="GO:0016747">
    <property type="term" value="F:acyltransferase activity, transferring groups other than amino-acyl groups"/>
    <property type="evidence" value="ECO:0007669"/>
    <property type="project" value="InterPro"/>
</dbReference>
<proteinExistence type="predicted"/>
<dbReference type="InterPro" id="IPR052523">
    <property type="entry name" value="Trichothecene_AcTrans"/>
</dbReference>
<reference evidence="2" key="1">
    <citation type="journal article" date="2020" name="Stud. Mycol.">
        <title>101 Dothideomycetes genomes: a test case for predicting lifestyles and emergence of pathogens.</title>
        <authorList>
            <person name="Haridas S."/>
            <person name="Albert R."/>
            <person name="Binder M."/>
            <person name="Bloem J."/>
            <person name="Labutti K."/>
            <person name="Salamov A."/>
            <person name="Andreopoulos B."/>
            <person name="Baker S."/>
            <person name="Barry K."/>
            <person name="Bills G."/>
            <person name="Bluhm B."/>
            <person name="Cannon C."/>
            <person name="Castanera R."/>
            <person name="Culley D."/>
            <person name="Daum C."/>
            <person name="Ezra D."/>
            <person name="Gonzalez J."/>
            <person name="Henrissat B."/>
            <person name="Kuo A."/>
            <person name="Liang C."/>
            <person name="Lipzen A."/>
            <person name="Lutzoni F."/>
            <person name="Magnuson J."/>
            <person name="Mondo S."/>
            <person name="Nolan M."/>
            <person name="Ohm R."/>
            <person name="Pangilinan J."/>
            <person name="Park H.-J."/>
            <person name="Ramirez L."/>
            <person name="Alfaro M."/>
            <person name="Sun H."/>
            <person name="Tritt A."/>
            <person name="Yoshinaga Y."/>
            <person name="Zwiers L.-H."/>
            <person name="Turgeon B."/>
            <person name="Goodwin S."/>
            <person name="Spatafora J."/>
            <person name="Crous P."/>
            <person name="Grigoriev I."/>
        </authorList>
    </citation>
    <scope>NUCLEOTIDE SEQUENCE</scope>
    <source>
        <strain evidence="2">CBS 116435</strain>
    </source>
</reference>
<keyword evidence="3" id="KW-1185">Reference proteome</keyword>
<evidence type="ECO:0000259" key="1">
    <source>
        <dbReference type="PROSITE" id="PS51186"/>
    </source>
</evidence>
<dbReference type="PANTHER" id="PTHR42791">
    <property type="entry name" value="GNAT FAMILY ACETYLTRANSFERASE"/>
    <property type="match status" value="1"/>
</dbReference>
<feature type="domain" description="N-acetyltransferase" evidence="1">
    <location>
        <begin position="3"/>
        <end position="198"/>
    </location>
</feature>
<dbReference type="PANTHER" id="PTHR42791:SF17">
    <property type="entry name" value="ACETYLTRANSFERASE, GNAT FAMILY FAMILY (AFU_ORTHOLOGUE AFUA_8G05690)"/>
    <property type="match status" value="1"/>
</dbReference>
<accession>A0A9P4UTY2</accession>
<dbReference type="PROSITE" id="PS51186">
    <property type="entry name" value="GNAT"/>
    <property type="match status" value="1"/>
</dbReference>
<sequence length="205" mass="23694">MSFTLLPLIKSDVPACVQIYFDAFQNPHSLACWPRIPSVRQGWEEMFYKELQDPRAHFLKVFDVETGRMVGFAKWVEPTPGETPEFDSPQWPEGADVDLCNETFSEWARQHKEMMGDRGHWYLEIVATDPKYQGKGAGRLMLKYGCERADRDVVEAFVEASPEAVGLYEKMGFREAGKTDTFIDNERVKAVWYRNLFMVRPPKNA</sequence>
<dbReference type="SUPFAM" id="SSF55729">
    <property type="entry name" value="Acyl-CoA N-acyltransferases (Nat)"/>
    <property type="match status" value="1"/>
</dbReference>
<protein>
    <submittedName>
        <fullName evidence="2">Acyl-CoA N-acyltransferase</fullName>
    </submittedName>
</protein>
<dbReference type="InterPro" id="IPR016181">
    <property type="entry name" value="Acyl_CoA_acyltransferase"/>
</dbReference>
<gene>
    <name evidence="2" type="ORF">K431DRAFT_260820</name>
</gene>
<dbReference type="Proteomes" id="UP000799441">
    <property type="component" value="Unassembled WGS sequence"/>
</dbReference>
<dbReference type="EMBL" id="MU003768">
    <property type="protein sequence ID" value="KAF2725221.1"/>
    <property type="molecule type" value="Genomic_DNA"/>
</dbReference>
<dbReference type="Gene3D" id="3.40.630.30">
    <property type="match status" value="1"/>
</dbReference>
<name>A0A9P4UTY2_9PEZI</name>
<dbReference type="CDD" id="cd04301">
    <property type="entry name" value="NAT_SF"/>
    <property type="match status" value="1"/>
</dbReference>
<evidence type="ECO:0000313" key="3">
    <source>
        <dbReference type="Proteomes" id="UP000799441"/>
    </source>
</evidence>
<dbReference type="InterPro" id="IPR000182">
    <property type="entry name" value="GNAT_dom"/>
</dbReference>
<organism evidence="2 3">
    <name type="scientific">Polychaeton citri CBS 116435</name>
    <dbReference type="NCBI Taxonomy" id="1314669"/>
    <lineage>
        <taxon>Eukaryota</taxon>
        <taxon>Fungi</taxon>
        <taxon>Dikarya</taxon>
        <taxon>Ascomycota</taxon>
        <taxon>Pezizomycotina</taxon>
        <taxon>Dothideomycetes</taxon>
        <taxon>Dothideomycetidae</taxon>
        <taxon>Capnodiales</taxon>
        <taxon>Capnodiaceae</taxon>
        <taxon>Polychaeton</taxon>
    </lineage>
</organism>
<evidence type="ECO:0000313" key="2">
    <source>
        <dbReference type="EMBL" id="KAF2725221.1"/>
    </source>
</evidence>